<name>A0A9J6GIQ0_HAELO</name>
<comment type="caution">
    <text evidence="5">The sequence shown here is derived from an EMBL/GenBank/DDBJ whole genome shotgun (WGS) entry which is preliminary data.</text>
</comment>
<evidence type="ECO:0000259" key="4">
    <source>
        <dbReference type="Pfam" id="PF13359"/>
    </source>
</evidence>
<evidence type="ECO:0000256" key="1">
    <source>
        <dbReference type="ARBA" id="ARBA00001968"/>
    </source>
</evidence>
<dbReference type="Pfam" id="PF13359">
    <property type="entry name" value="DDE_Tnp_4"/>
    <property type="match status" value="1"/>
</dbReference>
<evidence type="ECO:0000256" key="3">
    <source>
        <dbReference type="SAM" id="MobiDB-lite"/>
    </source>
</evidence>
<dbReference type="VEuPathDB" id="VectorBase:HLOH_045678"/>
<sequence length="209" mass="22910">MHGFPGAHEEAYVNRHLYHSINAQLVVDASSRVRSVVVKWPGSVHDAHIFADSGLAEKFDSSRRQGIILGDSGYPCRPWLMTPFRTPNTQGKLPLQPCTWHDSSCGRKPAGRAAVRRGSGGSGGWCRLLFSAKKPEGTLSRVLTTEGNRRRPPPLRRPGSLCSLLERPQPRSPFSPEPAVAAVQRAAGWDRYVSRAGAARRSPLARLSE</sequence>
<dbReference type="AlphaFoldDB" id="A0A9J6GIQ0"/>
<keyword evidence="2" id="KW-0479">Metal-binding</keyword>
<gene>
    <name evidence="5" type="ORF">HPB48_022811</name>
</gene>
<dbReference type="OrthoDB" id="7533242at2759"/>
<accession>A0A9J6GIQ0</accession>
<evidence type="ECO:0000313" key="6">
    <source>
        <dbReference type="Proteomes" id="UP000821853"/>
    </source>
</evidence>
<protein>
    <recommendedName>
        <fullName evidence="4">DDE Tnp4 domain-containing protein</fullName>
    </recommendedName>
</protein>
<evidence type="ECO:0000256" key="2">
    <source>
        <dbReference type="ARBA" id="ARBA00022723"/>
    </source>
</evidence>
<reference evidence="5 6" key="1">
    <citation type="journal article" date="2020" name="Cell">
        <title>Large-Scale Comparative Analyses of Tick Genomes Elucidate Their Genetic Diversity and Vector Capacities.</title>
        <authorList>
            <consortium name="Tick Genome and Microbiome Consortium (TIGMIC)"/>
            <person name="Jia N."/>
            <person name="Wang J."/>
            <person name="Shi W."/>
            <person name="Du L."/>
            <person name="Sun Y."/>
            <person name="Zhan W."/>
            <person name="Jiang J.F."/>
            <person name="Wang Q."/>
            <person name="Zhang B."/>
            <person name="Ji P."/>
            <person name="Bell-Sakyi L."/>
            <person name="Cui X.M."/>
            <person name="Yuan T.T."/>
            <person name="Jiang B.G."/>
            <person name="Yang W.F."/>
            <person name="Lam T.T."/>
            <person name="Chang Q.C."/>
            <person name="Ding S.J."/>
            <person name="Wang X.J."/>
            <person name="Zhu J.G."/>
            <person name="Ruan X.D."/>
            <person name="Zhao L."/>
            <person name="Wei J.T."/>
            <person name="Ye R.Z."/>
            <person name="Que T.C."/>
            <person name="Du C.H."/>
            <person name="Zhou Y.H."/>
            <person name="Cheng J.X."/>
            <person name="Dai P.F."/>
            <person name="Guo W.B."/>
            <person name="Han X.H."/>
            <person name="Huang E.J."/>
            <person name="Li L.F."/>
            <person name="Wei W."/>
            <person name="Gao Y.C."/>
            <person name="Liu J.Z."/>
            <person name="Shao H.Z."/>
            <person name="Wang X."/>
            <person name="Wang C.C."/>
            <person name="Yang T.C."/>
            <person name="Huo Q.B."/>
            <person name="Li W."/>
            <person name="Chen H.Y."/>
            <person name="Chen S.E."/>
            <person name="Zhou L.G."/>
            <person name="Ni X.B."/>
            <person name="Tian J.H."/>
            <person name="Sheng Y."/>
            <person name="Liu T."/>
            <person name="Pan Y.S."/>
            <person name="Xia L.Y."/>
            <person name="Li J."/>
            <person name="Zhao F."/>
            <person name="Cao W.C."/>
        </authorList>
    </citation>
    <scope>NUCLEOTIDE SEQUENCE [LARGE SCALE GENOMIC DNA]</scope>
    <source>
        <strain evidence="5">HaeL-2018</strain>
    </source>
</reference>
<proteinExistence type="predicted"/>
<evidence type="ECO:0000313" key="5">
    <source>
        <dbReference type="EMBL" id="KAH9375147.1"/>
    </source>
</evidence>
<dbReference type="Proteomes" id="UP000821853">
    <property type="component" value="Chromosome 5"/>
</dbReference>
<dbReference type="GO" id="GO:0046872">
    <property type="term" value="F:metal ion binding"/>
    <property type="evidence" value="ECO:0007669"/>
    <property type="project" value="UniProtKB-KW"/>
</dbReference>
<dbReference type="EMBL" id="JABSTR010000007">
    <property type="protein sequence ID" value="KAH9375147.1"/>
    <property type="molecule type" value="Genomic_DNA"/>
</dbReference>
<feature type="domain" description="DDE Tnp4" evidence="4">
    <location>
        <begin position="7"/>
        <end position="90"/>
    </location>
</feature>
<feature type="region of interest" description="Disordered" evidence="3">
    <location>
        <begin position="143"/>
        <end position="179"/>
    </location>
</feature>
<dbReference type="InterPro" id="IPR027806">
    <property type="entry name" value="HARBI1_dom"/>
</dbReference>
<organism evidence="5 6">
    <name type="scientific">Haemaphysalis longicornis</name>
    <name type="common">Bush tick</name>
    <dbReference type="NCBI Taxonomy" id="44386"/>
    <lineage>
        <taxon>Eukaryota</taxon>
        <taxon>Metazoa</taxon>
        <taxon>Ecdysozoa</taxon>
        <taxon>Arthropoda</taxon>
        <taxon>Chelicerata</taxon>
        <taxon>Arachnida</taxon>
        <taxon>Acari</taxon>
        <taxon>Parasitiformes</taxon>
        <taxon>Ixodida</taxon>
        <taxon>Ixodoidea</taxon>
        <taxon>Ixodidae</taxon>
        <taxon>Haemaphysalinae</taxon>
        <taxon>Haemaphysalis</taxon>
    </lineage>
</organism>
<keyword evidence="6" id="KW-1185">Reference proteome</keyword>
<comment type="cofactor">
    <cofactor evidence="1">
        <name>a divalent metal cation</name>
        <dbReference type="ChEBI" id="CHEBI:60240"/>
    </cofactor>
</comment>